<sequence length="77" mass="8631">MRKLRIERGLTQEALALESGVTRNVLIHVEHGKRGLLFERLYDLAEVLGVPAGDLLLVDDPGLNPKRRNSCRERGAQ</sequence>
<gene>
    <name evidence="3" type="ORF">ABW05_30890</name>
</gene>
<organism evidence="3 4">
    <name type="scientific">Mycolicibacterium senegalense</name>
    <dbReference type="NCBI Taxonomy" id="1796"/>
    <lineage>
        <taxon>Bacteria</taxon>
        <taxon>Bacillati</taxon>
        <taxon>Actinomycetota</taxon>
        <taxon>Actinomycetes</taxon>
        <taxon>Mycobacteriales</taxon>
        <taxon>Mycobacteriaceae</taxon>
        <taxon>Mycolicibacterium</taxon>
    </lineage>
</organism>
<dbReference type="CDD" id="cd00093">
    <property type="entry name" value="HTH_XRE"/>
    <property type="match status" value="1"/>
</dbReference>
<dbReference type="InterPro" id="IPR001387">
    <property type="entry name" value="Cro/C1-type_HTH"/>
</dbReference>
<comment type="caution">
    <text evidence="3">The sequence shown here is derived from an EMBL/GenBank/DDBJ whole genome shotgun (WGS) entry which is preliminary data.</text>
</comment>
<dbReference type="PANTHER" id="PTHR46797:SF1">
    <property type="entry name" value="METHYLPHOSPHONATE SYNTHASE"/>
    <property type="match status" value="1"/>
</dbReference>
<dbReference type="InterPro" id="IPR050807">
    <property type="entry name" value="TransReg_Diox_bact_type"/>
</dbReference>
<dbReference type="InterPro" id="IPR010982">
    <property type="entry name" value="Lambda_DNA-bd_dom_sf"/>
</dbReference>
<protein>
    <submittedName>
        <fullName evidence="3">XRE family transcriptional regulator</fullName>
    </submittedName>
</protein>
<name>A0ABR5FMS9_9MYCO</name>
<dbReference type="SUPFAM" id="SSF47413">
    <property type="entry name" value="lambda repressor-like DNA-binding domains"/>
    <property type="match status" value="1"/>
</dbReference>
<evidence type="ECO:0000313" key="4">
    <source>
        <dbReference type="Proteomes" id="UP000036499"/>
    </source>
</evidence>
<dbReference type="PROSITE" id="PS50943">
    <property type="entry name" value="HTH_CROC1"/>
    <property type="match status" value="1"/>
</dbReference>
<dbReference type="Gene3D" id="1.10.260.40">
    <property type="entry name" value="lambda repressor-like DNA-binding domains"/>
    <property type="match status" value="1"/>
</dbReference>
<keyword evidence="1" id="KW-0238">DNA-binding</keyword>
<evidence type="ECO:0000259" key="2">
    <source>
        <dbReference type="PROSITE" id="PS50943"/>
    </source>
</evidence>
<dbReference type="SMART" id="SM00530">
    <property type="entry name" value="HTH_XRE"/>
    <property type="match status" value="1"/>
</dbReference>
<evidence type="ECO:0000313" key="3">
    <source>
        <dbReference type="EMBL" id="KLO47837.1"/>
    </source>
</evidence>
<accession>A0ABR5FMS9</accession>
<dbReference type="EMBL" id="LDPU01000003">
    <property type="protein sequence ID" value="KLO47837.1"/>
    <property type="molecule type" value="Genomic_DNA"/>
</dbReference>
<dbReference type="Pfam" id="PF01381">
    <property type="entry name" value="HTH_3"/>
    <property type="match status" value="1"/>
</dbReference>
<proteinExistence type="predicted"/>
<evidence type="ECO:0000256" key="1">
    <source>
        <dbReference type="ARBA" id="ARBA00023125"/>
    </source>
</evidence>
<keyword evidence="4" id="KW-1185">Reference proteome</keyword>
<dbReference type="Proteomes" id="UP000036499">
    <property type="component" value="Unassembled WGS sequence"/>
</dbReference>
<reference evidence="3 4" key="1">
    <citation type="submission" date="2015-05" db="EMBL/GenBank/DDBJ databases">
        <title>Genome sequence of Mycobacterium senegalense.</title>
        <authorList>
            <person name="Greninger A.L."/>
            <person name="Miller S."/>
        </authorList>
    </citation>
    <scope>NUCLEOTIDE SEQUENCE [LARGE SCALE GENOMIC DNA]</scope>
    <source>
        <strain evidence="3 4">CK2</strain>
    </source>
</reference>
<feature type="domain" description="HTH cro/C1-type" evidence="2">
    <location>
        <begin position="1"/>
        <end position="55"/>
    </location>
</feature>
<dbReference type="PANTHER" id="PTHR46797">
    <property type="entry name" value="HTH-TYPE TRANSCRIPTIONAL REGULATOR"/>
    <property type="match status" value="1"/>
</dbReference>